<dbReference type="InterPro" id="IPR001910">
    <property type="entry name" value="Inosine/uridine_hydrolase_dom"/>
</dbReference>
<dbReference type="AlphaFoldDB" id="A0A7W4J9N8"/>
<dbReference type="GO" id="GO:0006152">
    <property type="term" value="P:purine nucleoside catabolic process"/>
    <property type="evidence" value="ECO:0007669"/>
    <property type="project" value="TreeGrafter"/>
</dbReference>
<dbReference type="EMBL" id="JABEQH010000023">
    <property type="protein sequence ID" value="MBB2177171.1"/>
    <property type="molecule type" value="Genomic_DNA"/>
</dbReference>
<accession>A0A7W4J9N8</accession>
<dbReference type="InterPro" id="IPR006311">
    <property type="entry name" value="TAT_signal"/>
</dbReference>
<proteinExistence type="predicted"/>
<dbReference type="PANTHER" id="PTHR12304:SF4">
    <property type="entry name" value="URIDINE NUCLEOSIDASE"/>
    <property type="match status" value="1"/>
</dbReference>
<name>A0A7W4J9N8_9PROT</name>
<dbReference type="RefSeq" id="WP_182944518.1">
    <property type="nucleotide sequence ID" value="NZ_JABEQH010000023.1"/>
</dbReference>
<protein>
    <submittedName>
        <fullName evidence="5">Nucleoside hydrolase</fullName>
    </submittedName>
</protein>
<reference evidence="5 6" key="1">
    <citation type="submission" date="2020-04" db="EMBL/GenBank/DDBJ databases">
        <title>Description of novel Gluconacetobacter.</title>
        <authorList>
            <person name="Sombolestani A."/>
        </authorList>
    </citation>
    <scope>NUCLEOTIDE SEQUENCE [LARGE SCALE GENOMIC DNA]</scope>
    <source>
        <strain evidence="5 6">LMG 21312</strain>
    </source>
</reference>
<comment type="caution">
    <text evidence="5">The sequence shown here is derived from an EMBL/GenBank/DDBJ whole genome shotgun (WGS) entry which is preliminary data.</text>
</comment>
<dbReference type="InterPro" id="IPR023186">
    <property type="entry name" value="IUNH"/>
</dbReference>
<feature type="region of interest" description="Disordered" evidence="3">
    <location>
        <begin position="1"/>
        <end position="22"/>
    </location>
</feature>
<evidence type="ECO:0000256" key="3">
    <source>
        <dbReference type="SAM" id="MobiDB-lite"/>
    </source>
</evidence>
<keyword evidence="1 5" id="KW-0378">Hydrolase</keyword>
<sequence>MPNAKATAPGMPPDPHQQQRPYRTMPLPRRSLLALAAGGGLAAGIRPPRPAHSMPAPRRVIIDTDTATDDALALLLALNAPSLTIEAITIVVGNVEFDQEVRNALYTLQVAGAGGRFPVHPGTARPLLRETHRTATWIHGHDGMSDSNFPPPVQKPETEGGVDAMIRLVRRYPGEITIIALGALTNVAMAFLRDPELPRLVRDVVFMGGFHDFHGNVTPAATYNLWVDPEAARIVLRSGARLTSVGFDASVRASVLDDGDFARIAAMETDLSRFFLRISRMRRAFCKQHQKMAGPNEPDGLTVAVAVDPTIGTLMLPRAADIETQGDLTRGMMVVDELDTSGRPPNVTMCADADTARFKALVFDALRGGVVQARGPTGRS</sequence>
<keyword evidence="6" id="KW-1185">Reference proteome</keyword>
<keyword evidence="2" id="KW-0326">Glycosidase</keyword>
<dbReference type="PROSITE" id="PS51318">
    <property type="entry name" value="TAT"/>
    <property type="match status" value="1"/>
</dbReference>
<dbReference type="Gene3D" id="3.90.245.10">
    <property type="entry name" value="Ribonucleoside hydrolase-like"/>
    <property type="match status" value="1"/>
</dbReference>
<dbReference type="PANTHER" id="PTHR12304">
    <property type="entry name" value="INOSINE-URIDINE PREFERRING NUCLEOSIDE HYDROLASE"/>
    <property type="match status" value="1"/>
</dbReference>
<dbReference type="Pfam" id="PF01156">
    <property type="entry name" value="IU_nuc_hydro"/>
    <property type="match status" value="1"/>
</dbReference>
<evidence type="ECO:0000256" key="1">
    <source>
        <dbReference type="ARBA" id="ARBA00022801"/>
    </source>
</evidence>
<dbReference type="SUPFAM" id="SSF53590">
    <property type="entry name" value="Nucleoside hydrolase"/>
    <property type="match status" value="1"/>
</dbReference>
<organism evidence="5 6">
    <name type="scientific">Gluconacetobacter johannae</name>
    <dbReference type="NCBI Taxonomy" id="112140"/>
    <lineage>
        <taxon>Bacteria</taxon>
        <taxon>Pseudomonadati</taxon>
        <taxon>Pseudomonadota</taxon>
        <taxon>Alphaproteobacteria</taxon>
        <taxon>Acetobacterales</taxon>
        <taxon>Acetobacteraceae</taxon>
        <taxon>Gluconacetobacter</taxon>
    </lineage>
</organism>
<dbReference type="Proteomes" id="UP000561066">
    <property type="component" value="Unassembled WGS sequence"/>
</dbReference>
<evidence type="ECO:0000256" key="2">
    <source>
        <dbReference type="ARBA" id="ARBA00023295"/>
    </source>
</evidence>
<feature type="domain" description="Inosine/uridine-preferring nucleoside hydrolase" evidence="4">
    <location>
        <begin position="60"/>
        <end position="359"/>
    </location>
</feature>
<dbReference type="InterPro" id="IPR036452">
    <property type="entry name" value="Ribo_hydro-like"/>
</dbReference>
<evidence type="ECO:0000259" key="4">
    <source>
        <dbReference type="Pfam" id="PF01156"/>
    </source>
</evidence>
<dbReference type="GO" id="GO:0005829">
    <property type="term" value="C:cytosol"/>
    <property type="evidence" value="ECO:0007669"/>
    <property type="project" value="TreeGrafter"/>
</dbReference>
<dbReference type="GO" id="GO:0008477">
    <property type="term" value="F:purine nucleosidase activity"/>
    <property type="evidence" value="ECO:0007669"/>
    <property type="project" value="TreeGrafter"/>
</dbReference>
<gene>
    <name evidence="5" type="ORF">HLH21_14765</name>
</gene>
<evidence type="ECO:0000313" key="6">
    <source>
        <dbReference type="Proteomes" id="UP000561066"/>
    </source>
</evidence>
<evidence type="ECO:0000313" key="5">
    <source>
        <dbReference type="EMBL" id="MBB2177171.1"/>
    </source>
</evidence>